<gene>
    <name evidence="3" type="ORF">VK792_14830</name>
</gene>
<feature type="chain" id="PRO_5047338087" evidence="1">
    <location>
        <begin position="20"/>
        <end position="333"/>
    </location>
</feature>
<comment type="caution">
    <text evidence="3">The sequence shown here is derived from an EMBL/GenBank/DDBJ whole genome shotgun (WGS) entry which is preliminary data.</text>
</comment>
<dbReference type="PANTHER" id="PTHR31528:SF3">
    <property type="entry name" value="THIAMINE BIOSYNTHESIS PROTEIN HI_0357-RELATED"/>
    <property type="match status" value="1"/>
</dbReference>
<dbReference type="RefSeq" id="WP_326298426.1">
    <property type="nucleotide sequence ID" value="NZ_JAYLLH010000024.1"/>
</dbReference>
<dbReference type="InterPro" id="IPR027939">
    <property type="entry name" value="NMT1/THI5"/>
</dbReference>
<evidence type="ECO:0000313" key="3">
    <source>
        <dbReference type="EMBL" id="MEC3862565.1"/>
    </source>
</evidence>
<feature type="domain" description="SsuA/THI5-like" evidence="2">
    <location>
        <begin position="33"/>
        <end position="234"/>
    </location>
</feature>
<dbReference type="EMBL" id="JAYLLH010000024">
    <property type="protein sequence ID" value="MEC3862565.1"/>
    <property type="molecule type" value="Genomic_DNA"/>
</dbReference>
<dbReference type="Pfam" id="PF09084">
    <property type="entry name" value="NMT1"/>
    <property type="match status" value="1"/>
</dbReference>
<keyword evidence="1" id="KW-0732">Signal</keyword>
<dbReference type="SUPFAM" id="SSF53850">
    <property type="entry name" value="Periplasmic binding protein-like II"/>
    <property type="match status" value="1"/>
</dbReference>
<protein>
    <submittedName>
        <fullName evidence="3">ABC transporter substrate-binding protein</fullName>
    </submittedName>
</protein>
<organism evidence="3 4">
    <name type="scientific">Mesobacterium hydrothermale</name>
    <dbReference type="NCBI Taxonomy" id="3111907"/>
    <lineage>
        <taxon>Bacteria</taxon>
        <taxon>Pseudomonadati</taxon>
        <taxon>Pseudomonadota</taxon>
        <taxon>Alphaproteobacteria</taxon>
        <taxon>Rhodobacterales</taxon>
        <taxon>Roseobacteraceae</taxon>
        <taxon>Mesobacterium</taxon>
    </lineage>
</organism>
<evidence type="ECO:0000259" key="2">
    <source>
        <dbReference type="Pfam" id="PF09084"/>
    </source>
</evidence>
<evidence type="ECO:0000256" key="1">
    <source>
        <dbReference type="SAM" id="SignalP"/>
    </source>
</evidence>
<feature type="signal peptide" evidence="1">
    <location>
        <begin position="1"/>
        <end position="19"/>
    </location>
</feature>
<accession>A0ABU6HMY7</accession>
<name>A0ABU6HMY7_9RHOB</name>
<dbReference type="Proteomes" id="UP001348149">
    <property type="component" value="Unassembled WGS sequence"/>
</dbReference>
<reference evidence="3 4" key="1">
    <citation type="submission" date="2024-01" db="EMBL/GenBank/DDBJ databases">
        <title>Mesobacterium rodlantinim sp. nov., isolated from shallow sea hydrothermal systems off Kueishantao Island.</title>
        <authorList>
            <person name="Su Z."/>
            <person name="Tang K."/>
        </authorList>
    </citation>
    <scope>NUCLEOTIDE SEQUENCE [LARGE SCALE GENOMIC DNA]</scope>
    <source>
        <strain evidence="3 4">TK19101</strain>
    </source>
</reference>
<evidence type="ECO:0000313" key="4">
    <source>
        <dbReference type="Proteomes" id="UP001348149"/>
    </source>
</evidence>
<dbReference type="PANTHER" id="PTHR31528">
    <property type="entry name" value="4-AMINO-5-HYDROXYMETHYL-2-METHYLPYRIMIDINE PHOSPHATE SYNTHASE THI11-RELATED"/>
    <property type="match status" value="1"/>
</dbReference>
<dbReference type="Gene3D" id="3.40.190.10">
    <property type="entry name" value="Periplasmic binding protein-like II"/>
    <property type="match status" value="2"/>
</dbReference>
<keyword evidence="4" id="KW-1185">Reference proteome</keyword>
<dbReference type="InterPro" id="IPR015168">
    <property type="entry name" value="SsuA/THI5"/>
</dbReference>
<sequence>MNRAVLTASVFLAASPALALEEVSFGTNWVPEAEHGGYYQAAADGTYEACGLKVTIVPGGPQVNNRALLMAGKLDFNMSGNLLLPFNAVEQGIPLKVVAAHFQKEPQVILTHPGKVASFEELTTLPKLFIGDNGYQSYYQWMITEFGFKPEARVPYTFNPGPFIADPDSGQQGYITSEPFAIEREGGFKPDIWVIADEGFNTYATLVEVMQDTLDTKPEVVKCFVEGSAIGWANYLYGDPTLGNALIREQNPEMSQEQIDYSIVMMRDYGIVDSGDALEYGIGAMTEATITSFYDKMVAAGVVAAGLDLSKVYSLDYANTGAAIPVKKKLLGE</sequence>
<proteinExistence type="predicted"/>